<feature type="compositionally biased region" description="Low complexity" evidence="2">
    <location>
        <begin position="99"/>
        <end position="124"/>
    </location>
</feature>
<comment type="caution">
    <text evidence="3">The sequence shown here is derived from an EMBL/GenBank/DDBJ whole genome shotgun (WGS) entry which is preliminary data.</text>
</comment>
<evidence type="ECO:0000256" key="1">
    <source>
        <dbReference type="SAM" id="Coils"/>
    </source>
</evidence>
<feature type="coiled-coil region" evidence="1">
    <location>
        <begin position="185"/>
        <end position="212"/>
    </location>
</feature>
<dbReference type="Proteomes" id="UP000317893">
    <property type="component" value="Unassembled WGS sequence"/>
</dbReference>
<sequence length="550" mass="60675">MSDIEQTQHTDAPTEETELVASEESTPETPQVPVEEPTVEEPTVEEPTVEEPTVEEPTVEEPTAEEPTAEEPTAEEPTAEEPTAEEPTAEDPTAEDPTAEQPHVPTPAEVVAHAAPPAVPSPAMLARPSAASAALREFGRVGDDGVVFVKTPDGGEREVGSYPGATPGGALAYYGRKYDELLAAADLLLQRLQQTEVSAKDAEESYAHLREQTREPRAVGDLAALESRVEQVHALVTARREEETATRAAAREEARAHRETLVAEAEKIAAQPPERVQWKSSGARMRELLDEWKQHQRTGPRLDRTSETAMWQRFSVARNSFDRARRVWFAQLDTQQSEAKATKTRLVADAERLSTSKDWAPTAGAFKRLMDEWRRAGRAGRQDDDALWARFRAAQDAFFEAKDAVVAAEEEGYRGNLVVKEQLLVEAEQILPVTDLERAKTALRSIQDRWDKAGKVPRADLERTEKALRRVEQAVRDVEDRKWSSTNPEAAARAQSLVTQLEGAVADLRADLEKAEASGNARKVEQARSALEAREAWLAQARAGLEEFGG</sequence>
<protein>
    <submittedName>
        <fullName evidence="3">Uncharacterized protein DUF349</fullName>
    </submittedName>
</protein>
<keyword evidence="1" id="KW-0175">Coiled coil</keyword>
<keyword evidence="4" id="KW-1185">Reference proteome</keyword>
<dbReference type="AlphaFoldDB" id="A0A542E555"/>
<name>A0A542E555_9MICO</name>
<evidence type="ECO:0000256" key="2">
    <source>
        <dbReference type="SAM" id="MobiDB-lite"/>
    </source>
</evidence>
<evidence type="ECO:0000313" key="3">
    <source>
        <dbReference type="EMBL" id="TQJ10455.1"/>
    </source>
</evidence>
<feature type="compositionally biased region" description="Acidic residues" evidence="2">
    <location>
        <begin position="37"/>
        <end position="98"/>
    </location>
</feature>
<feature type="compositionally biased region" description="Polar residues" evidence="2">
    <location>
        <begin position="1"/>
        <end position="11"/>
    </location>
</feature>
<dbReference type="EMBL" id="VFMN01000001">
    <property type="protein sequence ID" value="TQJ10455.1"/>
    <property type="molecule type" value="Genomic_DNA"/>
</dbReference>
<reference evidence="3 4" key="1">
    <citation type="submission" date="2019-06" db="EMBL/GenBank/DDBJ databases">
        <title>Sequencing the genomes of 1000 actinobacteria strains.</title>
        <authorList>
            <person name="Klenk H.-P."/>
        </authorList>
    </citation>
    <scope>NUCLEOTIDE SEQUENCE [LARGE SCALE GENOMIC DNA]</scope>
    <source>
        <strain evidence="3 4">DSM 18607</strain>
    </source>
</reference>
<gene>
    <name evidence="3" type="ORF">FB458_3578</name>
</gene>
<feature type="region of interest" description="Disordered" evidence="2">
    <location>
        <begin position="1"/>
        <end position="124"/>
    </location>
</feature>
<organism evidence="3 4">
    <name type="scientific">Lapillicoccus jejuensis</name>
    <dbReference type="NCBI Taxonomy" id="402171"/>
    <lineage>
        <taxon>Bacteria</taxon>
        <taxon>Bacillati</taxon>
        <taxon>Actinomycetota</taxon>
        <taxon>Actinomycetes</taxon>
        <taxon>Micrococcales</taxon>
        <taxon>Intrasporangiaceae</taxon>
        <taxon>Lapillicoccus</taxon>
    </lineage>
</organism>
<proteinExistence type="predicted"/>
<dbReference type="InterPro" id="IPR007139">
    <property type="entry name" value="DUF349"/>
</dbReference>
<accession>A0A542E555</accession>
<feature type="coiled-coil region" evidence="1">
    <location>
        <begin position="461"/>
        <end position="534"/>
    </location>
</feature>
<evidence type="ECO:0000313" key="4">
    <source>
        <dbReference type="Proteomes" id="UP000317893"/>
    </source>
</evidence>
<feature type="compositionally biased region" description="Low complexity" evidence="2">
    <location>
        <begin position="23"/>
        <end position="36"/>
    </location>
</feature>
<dbReference type="RefSeq" id="WP_246061345.1">
    <property type="nucleotide sequence ID" value="NZ_BAAAPR010000012.1"/>
</dbReference>
<dbReference type="Pfam" id="PF03993">
    <property type="entry name" value="DUF349"/>
    <property type="match status" value="3"/>
</dbReference>